<protein>
    <submittedName>
        <fullName evidence="1">Uncharacterized protein</fullName>
    </submittedName>
</protein>
<comment type="caution">
    <text evidence="1">The sequence shown here is derived from an EMBL/GenBank/DDBJ whole genome shotgun (WGS) entry which is preliminary data.</text>
</comment>
<evidence type="ECO:0000313" key="1">
    <source>
        <dbReference type="EMBL" id="KAK2752439.1"/>
    </source>
</evidence>
<organism evidence="1 2">
    <name type="scientific">Colletotrichum kahawae</name>
    <name type="common">Coffee berry disease fungus</name>
    <dbReference type="NCBI Taxonomy" id="34407"/>
    <lineage>
        <taxon>Eukaryota</taxon>
        <taxon>Fungi</taxon>
        <taxon>Dikarya</taxon>
        <taxon>Ascomycota</taxon>
        <taxon>Pezizomycotina</taxon>
        <taxon>Sordariomycetes</taxon>
        <taxon>Hypocreomycetidae</taxon>
        <taxon>Glomerellales</taxon>
        <taxon>Glomerellaceae</taxon>
        <taxon>Colletotrichum</taxon>
        <taxon>Colletotrichum gloeosporioides species complex</taxon>
    </lineage>
</organism>
<evidence type="ECO:0000313" key="2">
    <source>
        <dbReference type="Proteomes" id="UP001281614"/>
    </source>
</evidence>
<gene>
    <name evidence="1" type="ORF">CKAH01_17718</name>
</gene>
<dbReference type="AlphaFoldDB" id="A0AAD9Y8H8"/>
<name>A0AAD9Y8H8_COLKA</name>
<dbReference type="EMBL" id="VYYT01000251">
    <property type="protein sequence ID" value="KAK2752439.1"/>
    <property type="molecule type" value="Genomic_DNA"/>
</dbReference>
<reference evidence="1" key="1">
    <citation type="submission" date="2023-02" db="EMBL/GenBank/DDBJ databases">
        <title>Colletotrichum kahawae CIFC_Que2 genome sequencing and assembly.</title>
        <authorList>
            <person name="Baroncelli R."/>
        </authorList>
    </citation>
    <scope>NUCLEOTIDE SEQUENCE</scope>
    <source>
        <strain evidence="1">CIFC_Que2</strain>
    </source>
</reference>
<proteinExistence type="predicted"/>
<accession>A0AAD9Y8H8</accession>
<dbReference type="Proteomes" id="UP001281614">
    <property type="component" value="Unassembled WGS sequence"/>
</dbReference>
<keyword evidence="2" id="KW-1185">Reference proteome</keyword>
<sequence length="75" mass="8109">MAVALRLTGKVFEVAKGMDMHRYGESMCAAPDSCPFIFKATERARDNATILAELATDPKVDKGFENGAGGRGYRP</sequence>